<keyword evidence="2" id="KW-1185">Reference proteome</keyword>
<dbReference type="Proteomes" id="UP001346149">
    <property type="component" value="Unassembled WGS sequence"/>
</dbReference>
<sequence>MEMPRRKYGVEREFLKRRMLGAIGRSSESGWTARSEVFRRGGRKESRSNHGEEEELDLAIRLKFYCSELATNMC</sequence>
<gene>
    <name evidence="1" type="ORF">SAY86_006177</name>
</gene>
<proteinExistence type="predicted"/>
<protein>
    <submittedName>
        <fullName evidence="1">Uncharacterized protein</fullName>
    </submittedName>
</protein>
<comment type="caution">
    <text evidence="1">The sequence shown here is derived from an EMBL/GenBank/DDBJ whole genome shotgun (WGS) entry which is preliminary data.</text>
</comment>
<dbReference type="AlphaFoldDB" id="A0AAN7L6U0"/>
<reference evidence="1 2" key="1">
    <citation type="journal article" date="2023" name="Hortic Res">
        <title>Pangenome of water caltrop reveals structural variations and asymmetric subgenome divergence after allopolyploidization.</title>
        <authorList>
            <person name="Zhang X."/>
            <person name="Chen Y."/>
            <person name="Wang L."/>
            <person name="Yuan Y."/>
            <person name="Fang M."/>
            <person name="Shi L."/>
            <person name="Lu R."/>
            <person name="Comes H.P."/>
            <person name="Ma Y."/>
            <person name="Chen Y."/>
            <person name="Huang G."/>
            <person name="Zhou Y."/>
            <person name="Zheng Z."/>
            <person name="Qiu Y."/>
        </authorList>
    </citation>
    <scope>NUCLEOTIDE SEQUENCE [LARGE SCALE GENOMIC DNA]</scope>
    <source>
        <strain evidence="1">F231</strain>
    </source>
</reference>
<accession>A0AAN7L6U0</accession>
<name>A0AAN7L6U0_TRANT</name>
<organism evidence="1 2">
    <name type="scientific">Trapa natans</name>
    <name type="common">Water chestnut</name>
    <dbReference type="NCBI Taxonomy" id="22666"/>
    <lineage>
        <taxon>Eukaryota</taxon>
        <taxon>Viridiplantae</taxon>
        <taxon>Streptophyta</taxon>
        <taxon>Embryophyta</taxon>
        <taxon>Tracheophyta</taxon>
        <taxon>Spermatophyta</taxon>
        <taxon>Magnoliopsida</taxon>
        <taxon>eudicotyledons</taxon>
        <taxon>Gunneridae</taxon>
        <taxon>Pentapetalae</taxon>
        <taxon>rosids</taxon>
        <taxon>malvids</taxon>
        <taxon>Myrtales</taxon>
        <taxon>Lythraceae</taxon>
        <taxon>Trapa</taxon>
    </lineage>
</organism>
<evidence type="ECO:0000313" key="2">
    <source>
        <dbReference type="Proteomes" id="UP001346149"/>
    </source>
</evidence>
<dbReference type="EMBL" id="JAXQNO010000017">
    <property type="protein sequence ID" value="KAK4778649.1"/>
    <property type="molecule type" value="Genomic_DNA"/>
</dbReference>
<evidence type="ECO:0000313" key="1">
    <source>
        <dbReference type="EMBL" id="KAK4778649.1"/>
    </source>
</evidence>